<dbReference type="PANTHER" id="PTHR43622">
    <property type="entry name" value="3-DEHYDROQUINATE SYNTHASE"/>
    <property type="match status" value="1"/>
</dbReference>
<keyword evidence="8 17" id="KW-0963">Cytoplasm</keyword>
<dbReference type="Gene3D" id="3.40.50.1970">
    <property type="match status" value="1"/>
</dbReference>
<evidence type="ECO:0000256" key="5">
    <source>
        <dbReference type="ARBA" id="ARBA00005412"/>
    </source>
</evidence>
<accession>A0ABT0R0G0</accession>
<organism evidence="21 22">
    <name type="scientific">Brachybacterium equifaecis</name>
    <dbReference type="NCBI Taxonomy" id="2910770"/>
    <lineage>
        <taxon>Bacteria</taxon>
        <taxon>Bacillati</taxon>
        <taxon>Actinomycetota</taxon>
        <taxon>Actinomycetes</taxon>
        <taxon>Micrococcales</taxon>
        <taxon>Dermabacteraceae</taxon>
        <taxon>Brachybacterium</taxon>
    </lineage>
</organism>
<feature type="binding site" evidence="17">
    <location>
        <begin position="129"/>
        <end position="130"/>
    </location>
    <ligand>
        <name>NAD(+)</name>
        <dbReference type="ChEBI" id="CHEBI:57540"/>
    </ligand>
</feature>
<comment type="cofactor">
    <cofactor evidence="2 17">
        <name>NAD(+)</name>
        <dbReference type="ChEBI" id="CHEBI:57540"/>
    </cofactor>
</comment>
<reference evidence="21" key="1">
    <citation type="submission" date="2022-02" db="EMBL/GenBank/DDBJ databases">
        <authorList>
            <person name="Lee M."/>
            <person name="Kim S.-J."/>
            <person name="Jung M.-Y."/>
        </authorList>
    </citation>
    <scope>NUCLEOTIDE SEQUENCE</scope>
    <source>
        <strain evidence="21">JHP9</strain>
    </source>
</reference>
<evidence type="ECO:0000259" key="20">
    <source>
        <dbReference type="Pfam" id="PF24621"/>
    </source>
</evidence>
<keyword evidence="10 17" id="KW-0479">Metal-binding</keyword>
<feature type="binding site" evidence="17">
    <location>
        <begin position="105"/>
        <end position="109"/>
    </location>
    <ligand>
        <name>NAD(+)</name>
        <dbReference type="ChEBI" id="CHEBI:57540"/>
    </ligand>
</feature>
<evidence type="ECO:0000256" key="11">
    <source>
        <dbReference type="ARBA" id="ARBA00022741"/>
    </source>
</evidence>
<evidence type="ECO:0000256" key="12">
    <source>
        <dbReference type="ARBA" id="ARBA00022833"/>
    </source>
</evidence>
<dbReference type="PANTHER" id="PTHR43622:SF7">
    <property type="entry name" value="3-DEHYDROQUINATE SYNTHASE, CHLOROPLASTIC"/>
    <property type="match status" value="1"/>
</dbReference>
<feature type="domain" description="3-dehydroquinate synthase N-terminal" evidence="19">
    <location>
        <begin position="68"/>
        <end position="178"/>
    </location>
</feature>
<sequence length="381" mass="40692">MSITSIPVETPAGAYDVLIGRGLLNDLASRIPQRAARVVIIHQGALRTIAEELREQIAAGGRQAFLAEIPDGEDAKTAQVAGFLWQVCGQAEISRTDLIIGLGGGAATDLAGFVAATWLRGVDVLQVPTTVAAMVDAAVGGKTGINTAEGKNLVGAFHPPIAVIEDLDVLAGLPAHDVAAGLAEVVKGGFIADTGILEIIEKDPRAVLDTGSAEFREVLERKVRVKAAIVSRDLTEQGEREFLNYGHTLAHAIERNERYQWRHGAAVAVGMMFAAELAGLAGKLSEDDVDRHRRILTSLGLPTTYRDRQWPKLEETMRRDKKSRAGLLRFVVLDRPGRPTRLEGPDPTLLLAAYAAISAPDPEAARSARTPIALSAPAERP</sequence>
<dbReference type="HAMAP" id="MF_00110">
    <property type="entry name" value="DHQ_synthase"/>
    <property type="match status" value="1"/>
</dbReference>
<dbReference type="PIRSF" id="PIRSF001455">
    <property type="entry name" value="DHQ_synth"/>
    <property type="match status" value="1"/>
</dbReference>
<dbReference type="CDD" id="cd08195">
    <property type="entry name" value="DHQS"/>
    <property type="match status" value="1"/>
</dbReference>
<dbReference type="Proteomes" id="UP001203761">
    <property type="component" value="Unassembled WGS sequence"/>
</dbReference>
<protein>
    <recommendedName>
        <fullName evidence="7 17">3-dehydroquinate synthase</fullName>
        <shortName evidence="17">DHQS</shortName>
        <ecNumber evidence="6 17">4.2.3.4</ecNumber>
    </recommendedName>
</protein>
<feature type="binding site" evidence="17">
    <location>
        <position position="151"/>
    </location>
    <ligand>
        <name>NAD(+)</name>
        <dbReference type="ChEBI" id="CHEBI:57540"/>
    </ligand>
</feature>
<keyword evidence="15 17" id="KW-0456">Lyase</keyword>
<evidence type="ECO:0000256" key="16">
    <source>
        <dbReference type="ARBA" id="ARBA00023285"/>
    </source>
</evidence>
<feature type="binding site" evidence="17">
    <location>
        <position position="247"/>
    </location>
    <ligand>
        <name>Zn(2+)</name>
        <dbReference type="ChEBI" id="CHEBI:29105"/>
    </ligand>
</feature>
<evidence type="ECO:0000256" key="9">
    <source>
        <dbReference type="ARBA" id="ARBA00022605"/>
    </source>
</evidence>
<comment type="subcellular location">
    <subcellularLocation>
        <location evidence="3 17">Cytoplasm</location>
    </subcellularLocation>
</comment>
<dbReference type="NCBIfam" id="TIGR01357">
    <property type="entry name" value="aroB"/>
    <property type="match status" value="1"/>
</dbReference>
<evidence type="ECO:0000256" key="13">
    <source>
        <dbReference type="ARBA" id="ARBA00023027"/>
    </source>
</evidence>
<evidence type="ECO:0000256" key="17">
    <source>
        <dbReference type="HAMAP-Rule" id="MF_00110"/>
    </source>
</evidence>
<evidence type="ECO:0000256" key="2">
    <source>
        <dbReference type="ARBA" id="ARBA00001911"/>
    </source>
</evidence>
<keyword evidence="16 17" id="KW-0170">Cobalt</keyword>
<evidence type="ECO:0000256" key="4">
    <source>
        <dbReference type="ARBA" id="ARBA00004661"/>
    </source>
</evidence>
<gene>
    <name evidence="17 21" type="primary">aroB</name>
    <name evidence="21" type="ORF">Bequi_08330</name>
</gene>
<keyword evidence="12 17" id="KW-0862">Zinc</keyword>
<evidence type="ECO:0000256" key="6">
    <source>
        <dbReference type="ARBA" id="ARBA00013031"/>
    </source>
</evidence>
<evidence type="ECO:0000256" key="7">
    <source>
        <dbReference type="ARBA" id="ARBA00017684"/>
    </source>
</evidence>
<dbReference type="InterPro" id="IPR030960">
    <property type="entry name" value="DHQS/DOIS_N"/>
</dbReference>
<evidence type="ECO:0000256" key="14">
    <source>
        <dbReference type="ARBA" id="ARBA00023141"/>
    </source>
</evidence>
<evidence type="ECO:0000259" key="19">
    <source>
        <dbReference type="Pfam" id="PF01761"/>
    </source>
</evidence>
<dbReference type="RefSeq" id="WP_249737471.1">
    <property type="nucleotide sequence ID" value="NZ_JAKNCJ010000003.1"/>
</dbReference>
<keyword evidence="9 17" id="KW-0028">Amino-acid biosynthesis</keyword>
<feature type="binding site" evidence="17">
    <location>
        <position position="263"/>
    </location>
    <ligand>
        <name>Zn(2+)</name>
        <dbReference type="ChEBI" id="CHEBI:29105"/>
    </ligand>
</feature>
<dbReference type="EMBL" id="JAKNCJ010000003">
    <property type="protein sequence ID" value="MCL6423392.1"/>
    <property type="molecule type" value="Genomic_DNA"/>
</dbReference>
<keyword evidence="13 17" id="KW-0520">NAD</keyword>
<feature type="binding site" evidence="17">
    <location>
        <begin position="71"/>
        <end position="76"/>
    </location>
    <ligand>
        <name>NAD(+)</name>
        <dbReference type="ChEBI" id="CHEBI:57540"/>
    </ligand>
</feature>
<comment type="similarity">
    <text evidence="5 17">Belongs to the sugar phosphate cyclases superfamily. Dehydroquinate synthase family.</text>
</comment>
<evidence type="ECO:0000256" key="8">
    <source>
        <dbReference type="ARBA" id="ARBA00022490"/>
    </source>
</evidence>
<dbReference type="InterPro" id="IPR050071">
    <property type="entry name" value="Dehydroquinate_synthase"/>
</dbReference>
<comment type="caution">
    <text evidence="17">Lacks conserved residue(s) required for the propagation of feature annotation.</text>
</comment>
<evidence type="ECO:0000256" key="18">
    <source>
        <dbReference type="SAM" id="MobiDB-lite"/>
    </source>
</evidence>
<evidence type="ECO:0000256" key="10">
    <source>
        <dbReference type="ARBA" id="ARBA00022723"/>
    </source>
</evidence>
<evidence type="ECO:0000256" key="3">
    <source>
        <dbReference type="ARBA" id="ARBA00004496"/>
    </source>
</evidence>
<dbReference type="InterPro" id="IPR030963">
    <property type="entry name" value="DHQ_synth_fam"/>
</dbReference>
<comment type="pathway">
    <text evidence="4 17">Metabolic intermediate biosynthesis; chorismate biosynthesis; chorismate from D-erythrose 4-phosphate and phosphoenolpyruvate: step 2/7.</text>
</comment>
<comment type="caution">
    <text evidence="21">The sequence shown here is derived from an EMBL/GenBank/DDBJ whole genome shotgun (WGS) entry which is preliminary data.</text>
</comment>
<feature type="domain" description="3-dehydroquinate synthase C-terminal" evidence="20">
    <location>
        <begin position="181"/>
        <end position="323"/>
    </location>
</feature>
<comment type="catalytic activity">
    <reaction evidence="1 17">
        <text>7-phospho-2-dehydro-3-deoxy-D-arabino-heptonate = 3-dehydroquinate + phosphate</text>
        <dbReference type="Rhea" id="RHEA:21968"/>
        <dbReference type="ChEBI" id="CHEBI:32364"/>
        <dbReference type="ChEBI" id="CHEBI:43474"/>
        <dbReference type="ChEBI" id="CHEBI:58394"/>
        <dbReference type="EC" id="4.2.3.4"/>
    </reaction>
</comment>
<comment type="cofactor">
    <cofactor evidence="17">
        <name>Co(2+)</name>
        <dbReference type="ChEBI" id="CHEBI:48828"/>
    </cofactor>
    <cofactor evidence="17">
        <name>Zn(2+)</name>
        <dbReference type="ChEBI" id="CHEBI:29105"/>
    </cofactor>
    <text evidence="17">Binds 1 divalent metal cation per subunit. Can use either Co(2+) or Zn(2+).</text>
</comment>
<evidence type="ECO:0000256" key="1">
    <source>
        <dbReference type="ARBA" id="ARBA00001393"/>
    </source>
</evidence>
<dbReference type="InterPro" id="IPR016037">
    <property type="entry name" value="DHQ_synth_AroB"/>
</dbReference>
<dbReference type="Pfam" id="PF24621">
    <property type="entry name" value="DHQS_C"/>
    <property type="match status" value="1"/>
</dbReference>
<proteinExistence type="inferred from homology"/>
<evidence type="ECO:0000313" key="22">
    <source>
        <dbReference type="Proteomes" id="UP001203761"/>
    </source>
</evidence>
<keyword evidence="11 17" id="KW-0547">Nucleotide-binding</keyword>
<keyword evidence="14 17" id="KW-0057">Aromatic amino acid biosynthesis</keyword>
<feature type="region of interest" description="Disordered" evidence="18">
    <location>
        <begin position="361"/>
        <end position="381"/>
    </location>
</feature>
<evidence type="ECO:0000313" key="21">
    <source>
        <dbReference type="EMBL" id="MCL6423392.1"/>
    </source>
</evidence>
<evidence type="ECO:0000256" key="15">
    <source>
        <dbReference type="ARBA" id="ARBA00023239"/>
    </source>
</evidence>
<dbReference type="SUPFAM" id="SSF56796">
    <property type="entry name" value="Dehydroquinate synthase-like"/>
    <property type="match status" value="1"/>
</dbReference>
<dbReference type="Pfam" id="PF01761">
    <property type="entry name" value="DHQ_synthase"/>
    <property type="match status" value="1"/>
</dbReference>
<dbReference type="EC" id="4.2.3.4" evidence="6 17"/>
<dbReference type="InterPro" id="IPR056179">
    <property type="entry name" value="DHQS_C"/>
</dbReference>
<name>A0ABT0R0G0_9MICO</name>
<feature type="binding site" evidence="17">
    <location>
        <position position="184"/>
    </location>
    <ligand>
        <name>Zn(2+)</name>
        <dbReference type="ChEBI" id="CHEBI:29105"/>
    </ligand>
</feature>
<keyword evidence="22" id="KW-1185">Reference proteome</keyword>
<dbReference type="Gene3D" id="1.20.1090.10">
    <property type="entry name" value="Dehydroquinate synthase-like - alpha domain"/>
    <property type="match status" value="1"/>
</dbReference>
<comment type="function">
    <text evidence="17">Catalyzes the conversion of 3-deoxy-D-arabino-heptulosonate 7-phosphate (DAHP) to dehydroquinate (DHQ).</text>
</comment>
<feature type="binding site" evidence="17">
    <location>
        <position position="142"/>
    </location>
    <ligand>
        <name>NAD(+)</name>
        <dbReference type="ChEBI" id="CHEBI:57540"/>
    </ligand>
</feature>
<dbReference type="GO" id="GO:0003856">
    <property type="term" value="F:3-dehydroquinate synthase activity"/>
    <property type="evidence" value="ECO:0007669"/>
    <property type="project" value="UniProtKB-EC"/>
</dbReference>